<evidence type="ECO:0000313" key="10">
    <source>
        <dbReference type="Proteomes" id="UP001516400"/>
    </source>
</evidence>
<evidence type="ECO:0000256" key="6">
    <source>
        <dbReference type="ARBA" id="ARBA00023170"/>
    </source>
</evidence>
<evidence type="ECO:0000313" key="9">
    <source>
        <dbReference type="EMBL" id="KAL3287515.1"/>
    </source>
</evidence>
<organism evidence="9 10">
    <name type="scientific">Cryptolaemus montrouzieri</name>
    <dbReference type="NCBI Taxonomy" id="559131"/>
    <lineage>
        <taxon>Eukaryota</taxon>
        <taxon>Metazoa</taxon>
        <taxon>Ecdysozoa</taxon>
        <taxon>Arthropoda</taxon>
        <taxon>Hexapoda</taxon>
        <taxon>Insecta</taxon>
        <taxon>Pterygota</taxon>
        <taxon>Neoptera</taxon>
        <taxon>Endopterygota</taxon>
        <taxon>Coleoptera</taxon>
        <taxon>Polyphaga</taxon>
        <taxon>Cucujiformia</taxon>
        <taxon>Coccinelloidea</taxon>
        <taxon>Coccinellidae</taxon>
        <taxon>Scymninae</taxon>
        <taxon>Scymnini</taxon>
        <taxon>Cryptolaemus</taxon>
    </lineage>
</organism>
<dbReference type="SUPFAM" id="SSF53850">
    <property type="entry name" value="Periplasmic binding protein-like II"/>
    <property type="match status" value="1"/>
</dbReference>
<gene>
    <name evidence="9" type="ORF">HHI36_001984</name>
</gene>
<keyword evidence="4 8" id="KW-1133">Transmembrane helix</keyword>
<evidence type="ECO:0000256" key="5">
    <source>
        <dbReference type="ARBA" id="ARBA00023136"/>
    </source>
</evidence>
<accession>A0ABD2P9L7</accession>
<dbReference type="PANTHER" id="PTHR42643:SF24">
    <property type="entry name" value="IONOTROPIC RECEPTOR 60A"/>
    <property type="match status" value="1"/>
</dbReference>
<keyword evidence="5 8" id="KW-0472">Membrane</keyword>
<keyword evidence="7" id="KW-0325">Glycoprotein</keyword>
<evidence type="ECO:0000256" key="4">
    <source>
        <dbReference type="ARBA" id="ARBA00022989"/>
    </source>
</evidence>
<dbReference type="Proteomes" id="UP001516400">
    <property type="component" value="Unassembled WGS sequence"/>
</dbReference>
<keyword evidence="3 8" id="KW-0812">Transmembrane</keyword>
<keyword evidence="10" id="KW-1185">Reference proteome</keyword>
<evidence type="ECO:0000256" key="8">
    <source>
        <dbReference type="SAM" id="Phobius"/>
    </source>
</evidence>
<evidence type="ECO:0000256" key="1">
    <source>
        <dbReference type="ARBA" id="ARBA00004651"/>
    </source>
</evidence>
<keyword evidence="6" id="KW-0675">Receptor</keyword>
<evidence type="ECO:0000256" key="3">
    <source>
        <dbReference type="ARBA" id="ARBA00022692"/>
    </source>
</evidence>
<reference evidence="9 10" key="1">
    <citation type="journal article" date="2021" name="BMC Biol.">
        <title>Horizontally acquired antibacterial genes associated with adaptive radiation of ladybird beetles.</title>
        <authorList>
            <person name="Li H.S."/>
            <person name="Tang X.F."/>
            <person name="Huang Y.H."/>
            <person name="Xu Z.Y."/>
            <person name="Chen M.L."/>
            <person name="Du X.Y."/>
            <person name="Qiu B.Y."/>
            <person name="Chen P.T."/>
            <person name="Zhang W."/>
            <person name="Slipinski A."/>
            <person name="Escalona H.E."/>
            <person name="Waterhouse R.M."/>
            <person name="Zwick A."/>
            <person name="Pang H."/>
        </authorList>
    </citation>
    <scope>NUCLEOTIDE SEQUENCE [LARGE SCALE GENOMIC DNA]</scope>
    <source>
        <strain evidence="9">SYSU2018</strain>
    </source>
</reference>
<feature type="transmembrane region" description="Helical" evidence="8">
    <location>
        <begin position="542"/>
        <end position="563"/>
    </location>
</feature>
<sequence>MNHFKLLLLCTQTIFINIYQIEKKNQISTYLKEYFRNKEEFVFCTFVDVDEFYPEIVDQDFLDNCAHIIFKTTTNTDVHSDSFKELPTHAIFFFQNYEDIEEKIKYSLKYGFYVPRTPTLFVLGKPMENTEFVEEFMKILWKMKAYRFEVIFFHKRFESLGYNPYKKIIVNYTDIGNNSTNIHAEFTDLYGYHLRLAMFEYPPRNYRTNDGDWRGEDDFFWENLFRDLNMSADIVETQSFNYEAAKIAVLEGRADFCPLRYFETNVSDNMDYTAPYTIEYLVAIVPISQKIPQYLYIISIFHELVWVNLLAVLISMPILFLAIEKFSPTARKKNVTSAFFDILGICIGRPIKGYYAYNRLQKFMFILWQLDNIILIAAFQCALITSLLVSKYGDQIDTIEALQKSNLTIYTPSELGFMVDFYTDATLKKQLRNISARHYSSLLKSKLEYQALVVPYSLSKVVLHDLKESDRVDEFRLMKEALIPGFTTYFFEKNSPYITIIDQMVMRKYQYGFNREKMRRRFPKTKQGAKDSVSLSLSHLQGAFFIMLSGVGLGTVSFVLEIWPF</sequence>
<evidence type="ECO:0000256" key="7">
    <source>
        <dbReference type="ARBA" id="ARBA00023180"/>
    </source>
</evidence>
<dbReference type="InterPro" id="IPR052192">
    <property type="entry name" value="Insect_Ionotropic_Sensory_Rcpt"/>
</dbReference>
<feature type="transmembrane region" description="Helical" evidence="8">
    <location>
        <begin position="363"/>
        <end position="389"/>
    </location>
</feature>
<comment type="subcellular location">
    <subcellularLocation>
        <location evidence="1">Cell membrane</location>
        <topology evidence="1">Multi-pass membrane protein</topology>
    </subcellularLocation>
</comment>
<comment type="caution">
    <text evidence="9">The sequence shown here is derived from an EMBL/GenBank/DDBJ whole genome shotgun (WGS) entry which is preliminary data.</text>
</comment>
<name>A0ABD2P9L7_9CUCU</name>
<dbReference type="EMBL" id="JABFTP020000185">
    <property type="protein sequence ID" value="KAL3287515.1"/>
    <property type="molecule type" value="Genomic_DNA"/>
</dbReference>
<dbReference type="GO" id="GO:0005886">
    <property type="term" value="C:plasma membrane"/>
    <property type="evidence" value="ECO:0007669"/>
    <property type="project" value="UniProtKB-SubCell"/>
</dbReference>
<keyword evidence="2" id="KW-1003">Cell membrane</keyword>
<dbReference type="PANTHER" id="PTHR42643">
    <property type="entry name" value="IONOTROPIC RECEPTOR 20A-RELATED"/>
    <property type="match status" value="1"/>
</dbReference>
<feature type="transmembrane region" description="Helical" evidence="8">
    <location>
        <begin position="335"/>
        <end position="357"/>
    </location>
</feature>
<feature type="transmembrane region" description="Helical" evidence="8">
    <location>
        <begin position="294"/>
        <end position="323"/>
    </location>
</feature>
<protein>
    <recommendedName>
        <fullName evidence="11">Ionotropic receptor</fullName>
    </recommendedName>
</protein>
<evidence type="ECO:0000256" key="2">
    <source>
        <dbReference type="ARBA" id="ARBA00022475"/>
    </source>
</evidence>
<dbReference type="AlphaFoldDB" id="A0ABD2P9L7"/>
<evidence type="ECO:0008006" key="11">
    <source>
        <dbReference type="Google" id="ProtNLM"/>
    </source>
</evidence>
<proteinExistence type="predicted"/>